<proteinExistence type="predicted"/>
<evidence type="ECO:0000313" key="5">
    <source>
        <dbReference type="Proteomes" id="UP000241507"/>
    </source>
</evidence>
<gene>
    <name evidence="4" type="ORF">C7S20_00460</name>
</gene>
<dbReference type="RefSeq" id="WP_107010652.1">
    <property type="nucleotide sequence ID" value="NZ_CP028136.1"/>
</dbReference>
<keyword evidence="2" id="KW-0677">Repeat</keyword>
<feature type="domain" description="HYR" evidence="3">
    <location>
        <begin position="1017"/>
        <end position="1100"/>
    </location>
</feature>
<dbReference type="Proteomes" id="UP000241507">
    <property type="component" value="Chromosome"/>
</dbReference>
<dbReference type="Pfam" id="PF02494">
    <property type="entry name" value="HYR"/>
    <property type="match status" value="2"/>
</dbReference>
<dbReference type="PROSITE" id="PS50825">
    <property type="entry name" value="HYR"/>
    <property type="match status" value="5"/>
</dbReference>
<sequence>MKKEDRKCGSAGFSLKNCLVFFLVFFLFILKSIQAQTPQNTSPTYTHLSHVDLPTVSTSELNSDDLTIAIATGPQNFVYVLTFGSGVQKRDADGNLVKSNFITGLSSPFDIAVDEDGFIYIADFFAGGDTWADNGQVKIYDSNGNYIRSILTSYFRPMGIDVDENYVYIAEYNDGKKGPESTPSSRIRIVDKATGAAIKVNNNVTLPYRIANDSKGNVYVSQEGGGSPGVYIFDSNLSPKGKLSNIQSPGSVVIDDFDFIHVIEYAGRIDFGKFITSTDDFFYLYGVAHTLYDAVQDQVFGVKIFSPNYQFKTFYKEEIHFPLDIAFNHCDRMYIDDSEIFGTHVDEKIGFIRIHTFAPSKLEFDLEIYQRTPAFDITPPEITCPNSFEQNTDPGKNYATVTYSAPTASDACGYTLELIDGLASGSQFPIGDTKVTYQATDNFSNSSTCSFIVTVKASAESPTFDCPDPNQRTVLELDENCDYIVPDYSGKITNFQHFTSTPYFVQSSTRSGNILNVTIEVFDGEGGDKVGECSFPVDLEDQIPPTVTCPETIKVPYTDKKEYQIPDFTADIVITDNCSESFTITQTPKMGTIIDKDTTVELTVLDEKNNQSGCNFKIEFFKETKLEILNCPGAQTFEVDDNCAYLIPDIAKTIETNIPEANVTQSIGAGFEVHGSLTLTITAKFEDQTATCEVKLIAEDNILPTINCPGDQTEIVAAGEGFKLPNYVLQATYNDNCYVASLKQEPDVQTVIYQTTEVTLYAVDGSGNESSCSFMVNLEEAEAPKIDCITNYSVYSNENCEYFVPDFSEILSYSPSGAVITQDPEAGALIDPNSDPYITVTATYNDKTDNCNVYLEFKDDTDPMIDCPGNQTVSIAPNTTYSLPDYTSQVTVSDNCGMSQIIQEPAEGTEVTSDTEIKITAVDDAGNSDFCTFQLQINIVENLAINCPGDKEFSFDENCAFELPDFTGEAEVINGNGLQVSQSPSPGTIITSENTEIELSVEKDGEKATCSFTLNLSDKMDPVVICKNGYEINLQEGETITLDAAELDNGSYDNCSESLSFSMNITQFTASDEGEVPVILTATDEAGNSGICETTVKVIVDRQGNQPPTARDDNYETLEGVGLNVNSSEGVLKNDSDPESDPITAILDTDVSHGDLQLNEDGSFEYTPETGFFGQDFFTYHVSDGQNNSETAMVTITVVPDDFGDFTCAQEVVLALDEDGEAALNMEDLYFGNADGSELSVSQQLFSCDDIGENTIVLSYSGRNNGSCEIRVQVVDEKAPVLKVKNIGIDLNEQGVATIDFAGINNGSYDNCDGKVTYTLSKYVFTCMDLGENTVEVTAEDNNGNISHAQVVVKVFAEAGICDKPGQGSDYIFIYPNPNSGEFKVATPADISISRIEVFDNRGRFISSKAFTTEENSYEMILIPLEEGVYVLNIITNKGKVIRRLIYKR</sequence>
<dbReference type="Pfam" id="PF18962">
    <property type="entry name" value="Por_Secre_tail"/>
    <property type="match status" value="1"/>
</dbReference>
<feature type="domain" description="HYR" evidence="3">
    <location>
        <begin position="699"/>
        <end position="780"/>
    </location>
</feature>
<name>A0A2R3Z0T3_9FLAO</name>
<dbReference type="NCBIfam" id="TIGR04183">
    <property type="entry name" value="Por_Secre_tail"/>
    <property type="match status" value="1"/>
</dbReference>
<protein>
    <recommendedName>
        <fullName evidence="3">HYR domain-containing protein</fullName>
    </recommendedName>
</protein>
<evidence type="ECO:0000256" key="2">
    <source>
        <dbReference type="ARBA" id="ARBA00022737"/>
    </source>
</evidence>
<feature type="domain" description="HYR" evidence="3">
    <location>
        <begin position="540"/>
        <end position="622"/>
    </location>
</feature>
<dbReference type="SUPFAM" id="SSF101898">
    <property type="entry name" value="NHL repeat"/>
    <property type="match status" value="1"/>
</dbReference>
<reference evidence="5" key="1">
    <citation type="submission" date="2018-03" db="EMBL/GenBank/DDBJ databases">
        <title>Gramella fulva sp. nov., isolated from a dry surface of tidal flat.</title>
        <authorList>
            <person name="Hwang S.H."/>
            <person name="Hwang W.M."/>
            <person name="Kang K."/>
            <person name="Ahn T.-Y."/>
        </authorList>
    </citation>
    <scope>NUCLEOTIDE SEQUENCE [LARGE SCALE GENOMIC DNA]</scope>
    <source>
        <strain evidence="5">SH35</strain>
    </source>
</reference>
<dbReference type="InterPro" id="IPR011042">
    <property type="entry name" value="6-blade_b-propeller_TolB-like"/>
</dbReference>
<dbReference type="OrthoDB" id="9805017at2"/>
<feature type="domain" description="HYR" evidence="3">
    <location>
        <begin position="375"/>
        <end position="457"/>
    </location>
</feature>
<keyword evidence="1" id="KW-0732">Signal</keyword>
<accession>A0A2R3Z0T3</accession>
<organism evidence="4 5">
    <name type="scientific">Christiangramia fulva</name>
    <dbReference type="NCBI Taxonomy" id="2126553"/>
    <lineage>
        <taxon>Bacteria</taxon>
        <taxon>Pseudomonadati</taxon>
        <taxon>Bacteroidota</taxon>
        <taxon>Flavobacteriia</taxon>
        <taxon>Flavobacteriales</taxon>
        <taxon>Flavobacteriaceae</taxon>
        <taxon>Christiangramia</taxon>
    </lineage>
</organism>
<dbReference type="PANTHER" id="PTHR24273">
    <property type="entry name" value="FI04643P-RELATED"/>
    <property type="match status" value="1"/>
</dbReference>
<dbReference type="PANTHER" id="PTHR24273:SF32">
    <property type="entry name" value="HYALIN"/>
    <property type="match status" value="1"/>
</dbReference>
<dbReference type="Gene3D" id="2.60.40.3440">
    <property type="match status" value="1"/>
</dbReference>
<keyword evidence="5" id="KW-1185">Reference proteome</keyword>
<dbReference type="InterPro" id="IPR003410">
    <property type="entry name" value="HYR_dom"/>
</dbReference>
<feature type="domain" description="HYR" evidence="3">
    <location>
        <begin position="858"/>
        <end position="939"/>
    </location>
</feature>
<dbReference type="Pfam" id="PF17963">
    <property type="entry name" value="Big_9"/>
    <property type="match status" value="1"/>
</dbReference>
<dbReference type="InterPro" id="IPR026444">
    <property type="entry name" value="Secre_tail"/>
</dbReference>
<dbReference type="EMBL" id="CP028136">
    <property type="protein sequence ID" value="AVR43865.1"/>
    <property type="molecule type" value="Genomic_DNA"/>
</dbReference>
<evidence type="ECO:0000259" key="3">
    <source>
        <dbReference type="PROSITE" id="PS50825"/>
    </source>
</evidence>
<dbReference type="KEGG" id="grs:C7S20_00460"/>
<evidence type="ECO:0000313" key="4">
    <source>
        <dbReference type="EMBL" id="AVR43865.1"/>
    </source>
</evidence>
<evidence type="ECO:0000256" key="1">
    <source>
        <dbReference type="ARBA" id="ARBA00022729"/>
    </source>
</evidence>
<dbReference type="Gene3D" id="2.120.10.30">
    <property type="entry name" value="TolB, C-terminal domain"/>
    <property type="match status" value="1"/>
</dbReference>